<feature type="non-terminal residue" evidence="9">
    <location>
        <position position="521"/>
    </location>
</feature>
<dbReference type="Proteomes" id="UP000681722">
    <property type="component" value="Unassembled WGS sequence"/>
</dbReference>
<evidence type="ECO:0000256" key="1">
    <source>
        <dbReference type="ARBA" id="ARBA00001947"/>
    </source>
</evidence>
<dbReference type="InterPro" id="IPR000718">
    <property type="entry name" value="Peptidase_M13"/>
</dbReference>
<dbReference type="OrthoDB" id="6475849at2759"/>
<comment type="caution">
    <text evidence="9">The sequence shown here is derived from an EMBL/GenBank/DDBJ whole genome shotgun (WGS) entry which is preliminary data.</text>
</comment>
<dbReference type="InterPro" id="IPR018497">
    <property type="entry name" value="Peptidase_M13_C"/>
</dbReference>
<dbReference type="Gene3D" id="1.10.1380.10">
    <property type="entry name" value="Neutral endopeptidase , domain2"/>
    <property type="match status" value="1"/>
</dbReference>
<feature type="domain" description="Peptidase M13 C-terminal" evidence="7">
    <location>
        <begin position="400"/>
        <end position="515"/>
    </location>
</feature>
<keyword evidence="4" id="KW-0378">Hydrolase</keyword>
<protein>
    <submittedName>
        <fullName evidence="9">Uncharacterized protein</fullName>
    </submittedName>
</protein>
<organism evidence="9 11">
    <name type="scientific">Didymodactylos carnosus</name>
    <dbReference type="NCBI Taxonomy" id="1234261"/>
    <lineage>
        <taxon>Eukaryota</taxon>
        <taxon>Metazoa</taxon>
        <taxon>Spiralia</taxon>
        <taxon>Gnathifera</taxon>
        <taxon>Rotifera</taxon>
        <taxon>Eurotatoria</taxon>
        <taxon>Bdelloidea</taxon>
        <taxon>Philodinida</taxon>
        <taxon>Philodinidae</taxon>
        <taxon>Didymodactylos</taxon>
    </lineage>
</organism>
<accession>A0A814JMA2</accession>
<dbReference type="Proteomes" id="UP000663829">
    <property type="component" value="Unassembled WGS sequence"/>
</dbReference>
<evidence type="ECO:0000256" key="6">
    <source>
        <dbReference type="ARBA" id="ARBA00023049"/>
    </source>
</evidence>
<keyword evidence="6" id="KW-0482">Metalloprotease</keyword>
<evidence type="ECO:0000256" key="5">
    <source>
        <dbReference type="ARBA" id="ARBA00022833"/>
    </source>
</evidence>
<dbReference type="EMBL" id="CAJOBC010004002">
    <property type="protein sequence ID" value="CAF3810275.1"/>
    <property type="molecule type" value="Genomic_DNA"/>
</dbReference>
<dbReference type="GO" id="GO:0005886">
    <property type="term" value="C:plasma membrane"/>
    <property type="evidence" value="ECO:0007669"/>
    <property type="project" value="TreeGrafter"/>
</dbReference>
<dbReference type="GO" id="GO:0046872">
    <property type="term" value="F:metal ion binding"/>
    <property type="evidence" value="ECO:0007669"/>
    <property type="project" value="UniProtKB-KW"/>
</dbReference>
<evidence type="ECO:0000313" key="9">
    <source>
        <dbReference type="EMBL" id="CAF1039974.1"/>
    </source>
</evidence>
<dbReference type="EMBL" id="CAJNOQ010004002">
    <property type="protein sequence ID" value="CAF1039974.1"/>
    <property type="molecule type" value="Genomic_DNA"/>
</dbReference>
<dbReference type="SUPFAM" id="SSF55486">
    <property type="entry name" value="Metalloproteases ('zincins'), catalytic domain"/>
    <property type="match status" value="1"/>
</dbReference>
<gene>
    <name evidence="9" type="ORF">GPM918_LOCUS15726</name>
    <name evidence="10" type="ORF">SRO942_LOCUS15726</name>
</gene>
<evidence type="ECO:0000256" key="3">
    <source>
        <dbReference type="ARBA" id="ARBA00022723"/>
    </source>
</evidence>
<dbReference type="InterPro" id="IPR042089">
    <property type="entry name" value="Peptidase_M13_dom_2"/>
</dbReference>
<dbReference type="AlphaFoldDB" id="A0A814JMA2"/>
<evidence type="ECO:0000256" key="4">
    <source>
        <dbReference type="ARBA" id="ARBA00022801"/>
    </source>
</evidence>
<evidence type="ECO:0000313" key="10">
    <source>
        <dbReference type="EMBL" id="CAF3810275.1"/>
    </source>
</evidence>
<comment type="cofactor">
    <cofactor evidence="1">
        <name>Zn(2+)</name>
        <dbReference type="ChEBI" id="CHEBI:29105"/>
    </cofactor>
</comment>
<feature type="domain" description="Peptidase M13 N-terminal" evidence="8">
    <location>
        <begin position="3"/>
        <end position="339"/>
    </location>
</feature>
<dbReference type="Gene3D" id="3.40.390.10">
    <property type="entry name" value="Collagenase (Catalytic Domain)"/>
    <property type="match status" value="1"/>
</dbReference>
<proteinExistence type="predicted"/>
<evidence type="ECO:0000256" key="2">
    <source>
        <dbReference type="ARBA" id="ARBA00022670"/>
    </source>
</evidence>
<dbReference type="PRINTS" id="PR00786">
    <property type="entry name" value="NEPRILYSIN"/>
</dbReference>
<dbReference type="GO" id="GO:0016485">
    <property type="term" value="P:protein processing"/>
    <property type="evidence" value="ECO:0007669"/>
    <property type="project" value="TreeGrafter"/>
</dbReference>
<dbReference type="PROSITE" id="PS51885">
    <property type="entry name" value="NEPRILYSIN"/>
    <property type="match status" value="1"/>
</dbReference>
<dbReference type="Pfam" id="PF01431">
    <property type="entry name" value="Peptidase_M13"/>
    <property type="match status" value="1"/>
</dbReference>
<keyword evidence="2" id="KW-0645">Protease</keyword>
<sequence length="521" mass="59656">ESESVANARRLYKSCINEAGIEAEGVNPILSLINSEFGGWPILQGPSWDNATFDLSNLLLTLRKYNNNPVYRVGTSTDEKNSTAYDIEVGQGGLGLGQKNYYINETSVNVAYRQFMRDLATALAIDTTTIDQDVIDVYEFEKTIAKYHWTIAEQRGRDSETVRTTVGNLSVILNTTFDFNSYLRRAYLLGNVTLFDTDIVAVSELEFLRNASIILDQTPARTIQNYMIWRFMMNRAINMPQYIRILRERFDRVFRGTTAEQPRTVLCGNYVNSNMGFAVSKLYIKEYFDENARNQSFEMINDIRSSFTEMLNQSTWMDAESRNKAIEKAQAIDQKVGYPDYLGSNNNTKLEEDYAEYNFNSSYIKNVIKLLEIKAQEDFRSLHEPVDRKAWGNTAPSVVNAFYEPSRNQIIFPAGILQKPFFDKDAPKYLNYGGIGVAIGHEITHGFDDSGRQFDKDGNRLPWWTDETIQKFIERKTCIVEQYSNYTATQINKKLNGNQTQGEDIADNGGLREAYFVRIIL</sequence>
<name>A0A814JMA2_9BILA</name>
<dbReference type="Pfam" id="PF05649">
    <property type="entry name" value="Peptidase_M13_N"/>
    <property type="match status" value="1"/>
</dbReference>
<keyword evidence="5" id="KW-0862">Zinc</keyword>
<dbReference type="InterPro" id="IPR024079">
    <property type="entry name" value="MetalloPept_cat_dom_sf"/>
</dbReference>
<evidence type="ECO:0000259" key="7">
    <source>
        <dbReference type="Pfam" id="PF01431"/>
    </source>
</evidence>
<evidence type="ECO:0000259" key="8">
    <source>
        <dbReference type="Pfam" id="PF05649"/>
    </source>
</evidence>
<dbReference type="GO" id="GO:0004222">
    <property type="term" value="F:metalloendopeptidase activity"/>
    <property type="evidence" value="ECO:0007669"/>
    <property type="project" value="InterPro"/>
</dbReference>
<dbReference type="PANTHER" id="PTHR11733">
    <property type="entry name" value="ZINC METALLOPROTEASE FAMILY M13 NEPRILYSIN-RELATED"/>
    <property type="match status" value="1"/>
</dbReference>
<keyword evidence="11" id="KW-1185">Reference proteome</keyword>
<evidence type="ECO:0000313" key="11">
    <source>
        <dbReference type="Proteomes" id="UP000663829"/>
    </source>
</evidence>
<reference evidence="9" key="1">
    <citation type="submission" date="2021-02" db="EMBL/GenBank/DDBJ databases">
        <authorList>
            <person name="Nowell W R."/>
        </authorList>
    </citation>
    <scope>NUCLEOTIDE SEQUENCE</scope>
</reference>
<dbReference type="InterPro" id="IPR008753">
    <property type="entry name" value="Peptidase_M13_N"/>
</dbReference>
<keyword evidence="3" id="KW-0479">Metal-binding</keyword>
<dbReference type="CDD" id="cd08662">
    <property type="entry name" value="M13"/>
    <property type="match status" value="1"/>
</dbReference>
<dbReference type="PANTHER" id="PTHR11733:SF133">
    <property type="entry name" value="PHOSPHATE-REGULATING NEUTRAL ENDOPEPTIDASE PHEX"/>
    <property type="match status" value="1"/>
</dbReference>